<dbReference type="PANTHER" id="PTHR39338:SF6">
    <property type="entry name" value="BLL5662 PROTEIN"/>
    <property type="match status" value="1"/>
</dbReference>
<dbReference type="InterPro" id="IPR008912">
    <property type="entry name" value="Uncharacterised_CoxE"/>
</dbReference>
<dbReference type="SUPFAM" id="SSF53300">
    <property type="entry name" value="vWA-like"/>
    <property type="match status" value="1"/>
</dbReference>
<proteinExistence type="predicted"/>
<protein>
    <recommendedName>
        <fullName evidence="3">VWFA domain-containing protein</fullName>
    </recommendedName>
</protein>
<dbReference type="OrthoDB" id="9790469at2"/>
<dbReference type="KEGG" id="ptx:ABW99_20410"/>
<dbReference type="STRING" id="445709.ABW99_20410"/>
<evidence type="ECO:0000313" key="1">
    <source>
        <dbReference type="EMBL" id="AKJ70220.1"/>
    </source>
</evidence>
<dbReference type="PIRSF" id="PIRSF010256">
    <property type="entry name" value="CoxE_vWa"/>
    <property type="match status" value="1"/>
</dbReference>
<dbReference type="EMBL" id="CP011568">
    <property type="protein sequence ID" value="AKJ70220.1"/>
    <property type="molecule type" value="Genomic_DNA"/>
</dbReference>
<dbReference type="Proteomes" id="UP000036700">
    <property type="component" value="Chromosome"/>
</dbReference>
<dbReference type="CDD" id="cd00198">
    <property type="entry name" value="vWFA"/>
    <property type="match status" value="1"/>
</dbReference>
<evidence type="ECO:0008006" key="3">
    <source>
        <dbReference type="Google" id="ProtNLM"/>
    </source>
</evidence>
<organism evidence="1 2">
    <name type="scientific">Pandoraea thiooxydans</name>
    <dbReference type="NCBI Taxonomy" id="445709"/>
    <lineage>
        <taxon>Bacteria</taxon>
        <taxon>Pseudomonadati</taxon>
        <taxon>Pseudomonadota</taxon>
        <taxon>Betaproteobacteria</taxon>
        <taxon>Burkholderiales</taxon>
        <taxon>Burkholderiaceae</taxon>
        <taxon>Pandoraea</taxon>
    </lineage>
</organism>
<sequence>MAAAAPAGKLAENLLHFARVLRAAGVPVGPAQVADALVAVQLIGVERRDDWYAALAALFLTRHEQRPLFDQAFHVFWRAPDLLGQAQRLLLPQITGRLPRPRELSPRLAQAFAPSGLEQPRVGAPAEQQEFDAVLEFSARERLQSRDFEQMTPDEWAVARRYAGRLALPLRPVLTRRWRPGEPGAVDMRQTLRASLRCGGEPVLLRRRRQVRRTPPLVALCDISGSMHRYTRVLLHFLHALGQQQKLSVFLFGTRLSNITRCLRARDVDDAMRAVSRAVPDWSGGTRIGPCLEQFNRVWARRMLTQRAAVLLVTDGLDRAEPGVLQAAMQHLRLASRQILWLNPLLRYEGFEPKAAGIRVMLPLVDRHLPAHNLDSLAQLAQVLRGA</sequence>
<dbReference type="RefSeq" id="WP_047216153.1">
    <property type="nucleotide sequence ID" value="NZ_CP011568.3"/>
</dbReference>
<accession>A0A0G3ETC3</accession>
<gene>
    <name evidence="1" type="ORF">ABW99_20410</name>
</gene>
<evidence type="ECO:0000313" key="2">
    <source>
        <dbReference type="Proteomes" id="UP000036700"/>
    </source>
</evidence>
<dbReference type="AlphaFoldDB" id="A0A0G3ETC3"/>
<dbReference type="PATRIC" id="fig|445709.3.peg.4281"/>
<reference evidence="2" key="1">
    <citation type="submission" date="2015-06" db="EMBL/GenBank/DDBJ databases">
        <authorList>
            <person name="Lim Y.L."/>
            <person name="Ee R."/>
            <person name="Yong D."/>
            <person name="How K.Y."/>
            <person name="Yin W.F."/>
            <person name="Chan K.G."/>
        </authorList>
    </citation>
    <scope>NUCLEOTIDE SEQUENCE [LARGE SCALE GENOMIC DNA]</scope>
    <source>
        <strain evidence="2">DSM 25325</strain>
    </source>
</reference>
<dbReference type="InterPro" id="IPR036465">
    <property type="entry name" value="vWFA_dom_sf"/>
</dbReference>
<dbReference type="InterPro" id="IPR011195">
    <property type="entry name" value="UCP010256"/>
</dbReference>
<name>A0A0G3ETC3_9BURK</name>
<keyword evidence="2" id="KW-1185">Reference proteome</keyword>
<dbReference type="Pfam" id="PF05762">
    <property type="entry name" value="VWA_CoxE"/>
    <property type="match status" value="1"/>
</dbReference>
<dbReference type="Gene3D" id="3.40.50.410">
    <property type="entry name" value="von Willebrand factor, type A domain"/>
    <property type="match status" value="1"/>
</dbReference>
<dbReference type="PANTHER" id="PTHR39338">
    <property type="entry name" value="BLL5662 PROTEIN-RELATED"/>
    <property type="match status" value="1"/>
</dbReference>